<dbReference type="Proteomes" id="UP000215059">
    <property type="component" value="Unassembled WGS sequence"/>
</dbReference>
<evidence type="ECO:0000259" key="7">
    <source>
        <dbReference type="Pfam" id="PF12698"/>
    </source>
</evidence>
<dbReference type="InterPro" id="IPR051449">
    <property type="entry name" value="ABC-2_transporter_component"/>
</dbReference>
<keyword evidence="4 6" id="KW-1133">Transmembrane helix</keyword>
<evidence type="ECO:0000256" key="4">
    <source>
        <dbReference type="ARBA" id="ARBA00022989"/>
    </source>
</evidence>
<dbReference type="PANTHER" id="PTHR30294:SF29">
    <property type="entry name" value="MULTIDRUG ABC TRANSPORTER PERMEASE YBHS-RELATED"/>
    <property type="match status" value="1"/>
</dbReference>
<evidence type="ECO:0000256" key="3">
    <source>
        <dbReference type="ARBA" id="ARBA00022692"/>
    </source>
</evidence>
<evidence type="ECO:0000256" key="5">
    <source>
        <dbReference type="ARBA" id="ARBA00023136"/>
    </source>
</evidence>
<gene>
    <name evidence="9" type="ORF">CGZ90_14920</name>
    <name evidence="8" type="ORF">CGZ90_20305</name>
</gene>
<organism evidence="8 10">
    <name type="scientific">Fictibacillus aquaticus</name>
    <dbReference type="NCBI Taxonomy" id="2021314"/>
    <lineage>
        <taxon>Bacteria</taxon>
        <taxon>Bacillati</taxon>
        <taxon>Bacillota</taxon>
        <taxon>Bacilli</taxon>
        <taxon>Bacillales</taxon>
        <taxon>Fictibacillaceae</taxon>
        <taxon>Fictibacillus</taxon>
    </lineage>
</organism>
<evidence type="ECO:0000256" key="6">
    <source>
        <dbReference type="SAM" id="Phobius"/>
    </source>
</evidence>
<dbReference type="InterPro" id="IPR013525">
    <property type="entry name" value="ABC2_TM"/>
</dbReference>
<feature type="transmembrane region" description="Helical" evidence="6">
    <location>
        <begin position="227"/>
        <end position="253"/>
    </location>
</feature>
<evidence type="ECO:0000313" key="10">
    <source>
        <dbReference type="Proteomes" id="UP000215059"/>
    </source>
</evidence>
<evidence type="ECO:0000256" key="2">
    <source>
        <dbReference type="ARBA" id="ARBA00022475"/>
    </source>
</evidence>
<dbReference type="Pfam" id="PF12698">
    <property type="entry name" value="ABC2_membrane_3"/>
    <property type="match status" value="1"/>
</dbReference>
<evidence type="ECO:0000256" key="1">
    <source>
        <dbReference type="ARBA" id="ARBA00004651"/>
    </source>
</evidence>
<feature type="transmembrane region" description="Helical" evidence="6">
    <location>
        <begin position="21"/>
        <end position="42"/>
    </location>
</feature>
<feature type="transmembrane region" description="Helical" evidence="6">
    <location>
        <begin position="278"/>
        <end position="301"/>
    </location>
</feature>
<feature type="transmembrane region" description="Helical" evidence="6">
    <location>
        <begin position="368"/>
        <end position="390"/>
    </location>
</feature>
<keyword evidence="3 6" id="KW-0812">Transmembrane</keyword>
<evidence type="ECO:0000313" key="9">
    <source>
        <dbReference type="EMBL" id="OYD56844.1"/>
    </source>
</evidence>
<feature type="domain" description="ABC-2 type transporter transmembrane" evidence="7">
    <location>
        <begin position="20"/>
        <end position="387"/>
    </location>
</feature>
<dbReference type="GO" id="GO:0005886">
    <property type="term" value="C:plasma membrane"/>
    <property type="evidence" value="ECO:0007669"/>
    <property type="project" value="UniProtKB-SubCell"/>
</dbReference>
<feature type="transmembrane region" description="Helical" evidence="6">
    <location>
        <begin position="181"/>
        <end position="206"/>
    </location>
</feature>
<comment type="subcellular location">
    <subcellularLocation>
        <location evidence="1">Cell membrane</location>
        <topology evidence="1">Multi-pass membrane protein</topology>
    </subcellularLocation>
</comment>
<dbReference type="RefSeq" id="WP_094253333.1">
    <property type="nucleotide sequence ID" value="NZ_JBHLXL010000001.1"/>
</dbReference>
<comment type="caution">
    <text evidence="8">The sequence shown here is derived from an EMBL/GenBank/DDBJ whole genome shotgun (WGS) entry which is preliminary data.</text>
</comment>
<accession>A0A235F3S6</accession>
<feature type="transmembrane region" description="Helical" evidence="6">
    <location>
        <begin position="337"/>
        <end position="356"/>
    </location>
</feature>
<keyword evidence="10" id="KW-1185">Reference proteome</keyword>
<protein>
    <recommendedName>
        <fullName evidence="7">ABC-2 type transporter transmembrane domain-containing protein</fullName>
    </recommendedName>
</protein>
<name>A0A235F3S6_9BACL</name>
<dbReference type="AlphaFoldDB" id="A0A235F3S6"/>
<dbReference type="EMBL" id="NOII01000110">
    <property type="protein sequence ID" value="OYD55926.1"/>
    <property type="molecule type" value="Genomic_DNA"/>
</dbReference>
<evidence type="ECO:0000313" key="8">
    <source>
        <dbReference type="EMBL" id="OYD55926.1"/>
    </source>
</evidence>
<dbReference type="EMBL" id="NOII01000010">
    <property type="protein sequence ID" value="OYD56844.1"/>
    <property type="molecule type" value="Genomic_DNA"/>
</dbReference>
<keyword evidence="5 6" id="KW-0472">Membrane</keyword>
<proteinExistence type="predicted"/>
<reference evidence="8 10" key="1">
    <citation type="submission" date="2017-07" db="EMBL/GenBank/DDBJ databases">
        <title>Fictibacillus sp. nov. GDSW-R2A3 Genome sequencing and assembly.</title>
        <authorList>
            <person name="Mayilraj S."/>
        </authorList>
    </citation>
    <scope>NUCLEOTIDE SEQUENCE [LARGE SCALE GENOMIC DNA]</scope>
    <source>
        <strain evidence="8 10">GDSW-R2A3</strain>
    </source>
</reference>
<dbReference type="GO" id="GO:0140359">
    <property type="term" value="F:ABC-type transporter activity"/>
    <property type="evidence" value="ECO:0007669"/>
    <property type="project" value="InterPro"/>
</dbReference>
<dbReference type="PANTHER" id="PTHR30294">
    <property type="entry name" value="MEMBRANE COMPONENT OF ABC TRANSPORTER YHHJ-RELATED"/>
    <property type="match status" value="1"/>
</dbReference>
<keyword evidence="2" id="KW-1003">Cell membrane</keyword>
<sequence length="421" mass="46503">MSKFWIVLLHTYRNKIKSKPFIISTAITMVLIFTIANINHIAKLFGNDVPDKIGVIDESGVFYPLLQEQVKPLKEDITLVSVSDEKTAEVNVSKGKHEGYLIIKQSSEGLPEGIFKAEDVTKQSSIDDIQNALQQVKNMVSVESLGLSTAEVEKMYAPVGFEKVSLLESAKSEEEANQVYVLVYVLLLFIYMSVMMYGTMIATEVATEKSSRVMEILISSVSPVKQMFGKIFGIVLVAFTQLTVFAGSVYTALQLNESISGKDSMLDILNLGSIPLSLYIYAALYFLLGFFMFATLFAMLGSLINRVEEVNSLLTPLIMVIVGAFMIAIYGRENPESAVVTIASYFPLFTPMIMLLRVGMTDLPFWEILLSFGILLASISIFATIGARVYRGGVLLYGGSPSLKLIKQALLMSKEEKKIEG</sequence>
<dbReference type="OrthoDB" id="9768837at2"/>
<feature type="transmembrane region" description="Helical" evidence="6">
    <location>
        <begin position="313"/>
        <end position="331"/>
    </location>
</feature>